<proteinExistence type="inferred from homology"/>
<dbReference type="RefSeq" id="WP_246607369.1">
    <property type="nucleotide sequence ID" value="NZ_BOQN01000063.1"/>
</dbReference>
<dbReference type="Gene3D" id="2.40.10.10">
    <property type="entry name" value="Trypsin-like serine proteases"/>
    <property type="match status" value="2"/>
</dbReference>
<keyword evidence="2" id="KW-0645">Protease</keyword>
<reference evidence="4 5" key="1">
    <citation type="submission" date="2021-03" db="EMBL/GenBank/DDBJ databases">
        <title>Whole genome shotgun sequence of Actinoplanes toevensis NBRC 105298.</title>
        <authorList>
            <person name="Komaki H."/>
            <person name="Tamura T."/>
        </authorList>
    </citation>
    <scope>NUCLEOTIDE SEQUENCE [LARGE SCALE GENOMIC DNA]</scope>
    <source>
        <strain evidence="4 5">NBRC 105298</strain>
    </source>
</reference>
<dbReference type="GO" id="GO:0006508">
    <property type="term" value="P:proteolysis"/>
    <property type="evidence" value="ECO:0007669"/>
    <property type="project" value="UniProtKB-KW"/>
</dbReference>
<dbReference type="InterPro" id="IPR009003">
    <property type="entry name" value="Peptidase_S1_PA"/>
</dbReference>
<keyword evidence="5" id="KW-1185">Reference proteome</keyword>
<name>A0A919TDI5_9ACTN</name>
<accession>A0A919TDI5</accession>
<dbReference type="AlphaFoldDB" id="A0A919TDI5"/>
<dbReference type="InterPro" id="IPR001940">
    <property type="entry name" value="Peptidase_S1C"/>
</dbReference>
<protein>
    <recommendedName>
        <fullName evidence="6">Serine protease</fullName>
    </recommendedName>
</protein>
<dbReference type="InterPro" id="IPR043504">
    <property type="entry name" value="Peptidase_S1_PA_chymotrypsin"/>
</dbReference>
<dbReference type="PRINTS" id="PR00834">
    <property type="entry name" value="PROTEASES2C"/>
</dbReference>
<dbReference type="Proteomes" id="UP000677082">
    <property type="component" value="Unassembled WGS sequence"/>
</dbReference>
<evidence type="ECO:0000256" key="2">
    <source>
        <dbReference type="ARBA" id="ARBA00022670"/>
    </source>
</evidence>
<evidence type="ECO:0000313" key="4">
    <source>
        <dbReference type="EMBL" id="GIM93102.1"/>
    </source>
</evidence>
<dbReference type="InterPro" id="IPR051201">
    <property type="entry name" value="Chloro_Bact_Ser_Proteases"/>
</dbReference>
<sequence length="247" mass="23843">MLLPAALIALAGGLIGGLVGRSIGADDDVAGTGCPAATIAEQVLPSVVTLAVTNGATSGNGSGEVIRDGGYILTNDHVIAPAGRGGRIDVLFSDGRTAPATIVGRAVQVDLAVVRVAAPEPLPLIAVGRSSTLRVGQPVVALGAPLGLSGTVTAGIVSALGRDIPVPADGGQTAVLPGAVQTDAAINPGNSGGPLVDCDGRLIGVNTAIATVPNEAGQGGGGSVGIGFAIPVDEAMVVADQLINRGP</sequence>
<evidence type="ECO:0008006" key="6">
    <source>
        <dbReference type="Google" id="ProtNLM"/>
    </source>
</evidence>
<comment type="caution">
    <text evidence="4">The sequence shown here is derived from an EMBL/GenBank/DDBJ whole genome shotgun (WGS) entry which is preliminary data.</text>
</comment>
<evidence type="ECO:0000256" key="3">
    <source>
        <dbReference type="ARBA" id="ARBA00022801"/>
    </source>
</evidence>
<gene>
    <name evidence="4" type="ORF">Ato02nite_048950</name>
</gene>
<keyword evidence="3" id="KW-0378">Hydrolase</keyword>
<dbReference type="PANTHER" id="PTHR43343">
    <property type="entry name" value="PEPTIDASE S12"/>
    <property type="match status" value="1"/>
</dbReference>
<dbReference type="Pfam" id="PF13365">
    <property type="entry name" value="Trypsin_2"/>
    <property type="match status" value="1"/>
</dbReference>
<dbReference type="SUPFAM" id="SSF50494">
    <property type="entry name" value="Trypsin-like serine proteases"/>
    <property type="match status" value="1"/>
</dbReference>
<organism evidence="4 5">
    <name type="scientific">Paractinoplanes toevensis</name>
    <dbReference type="NCBI Taxonomy" id="571911"/>
    <lineage>
        <taxon>Bacteria</taxon>
        <taxon>Bacillati</taxon>
        <taxon>Actinomycetota</taxon>
        <taxon>Actinomycetes</taxon>
        <taxon>Micromonosporales</taxon>
        <taxon>Micromonosporaceae</taxon>
        <taxon>Paractinoplanes</taxon>
    </lineage>
</organism>
<dbReference type="EMBL" id="BOQN01000063">
    <property type="protein sequence ID" value="GIM93102.1"/>
    <property type="molecule type" value="Genomic_DNA"/>
</dbReference>
<dbReference type="PANTHER" id="PTHR43343:SF3">
    <property type="entry name" value="PROTEASE DO-LIKE 8, CHLOROPLASTIC"/>
    <property type="match status" value="1"/>
</dbReference>
<evidence type="ECO:0000313" key="5">
    <source>
        <dbReference type="Proteomes" id="UP000677082"/>
    </source>
</evidence>
<comment type="similarity">
    <text evidence="1">Belongs to the peptidase S1C family.</text>
</comment>
<evidence type="ECO:0000256" key="1">
    <source>
        <dbReference type="ARBA" id="ARBA00010541"/>
    </source>
</evidence>
<dbReference type="GO" id="GO:0004252">
    <property type="term" value="F:serine-type endopeptidase activity"/>
    <property type="evidence" value="ECO:0007669"/>
    <property type="project" value="InterPro"/>
</dbReference>